<organism evidence="5 6">
    <name type="scientific">Brettanomyces naardenensis</name>
    <name type="common">Yeast</name>
    <dbReference type="NCBI Taxonomy" id="13370"/>
    <lineage>
        <taxon>Eukaryota</taxon>
        <taxon>Fungi</taxon>
        <taxon>Dikarya</taxon>
        <taxon>Ascomycota</taxon>
        <taxon>Saccharomycotina</taxon>
        <taxon>Pichiomycetes</taxon>
        <taxon>Pichiales</taxon>
        <taxon>Pichiaceae</taxon>
        <taxon>Brettanomyces</taxon>
    </lineage>
</organism>
<feature type="compositionally biased region" description="Low complexity" evidence="3">
    <location>
        <begin position="86"/>
        <end position="102"/>
    </location>
</feature>
<feature type="region of interest" description="Disordered" evidence="3">
    <location>
        <begin position="263"/>
        <end position="323"/>
    </location>
</feature>
<evidence type="ECO:0000256" key="2">
    <source>
        <dbReference type="ARBA" id="ARBA00023242"/>
    </source>
</evidence>
<feature type="compositionally biased region" description="Polar residues" evidence="3">
    <location>
        <begin position="263"/>
        <end position="282"/>
    </location>
</feature>
<dbReference type="Pfam" id="PF11951">
    <property type="entry name" value="Fungal_trans_2"/>
    <property type="match status" value="1"/>
</dbReference>
<evidence type="ECO:0000256" key="1">
    <source>
        <dbReference type="ARBA" id="ARBA00004123"/>
    </source>
</evidence>
<feature type="domain" description="Zn(2)-C6 fungal-type" evidence="4">
    <location>
        <begin position="19"/>
        <end position="49"/>
    </location>
</feature>
<dbReference type="GO" id="GO:0008270">
    <property type="term" value="F:zinc ion binding"/>
    <property type="evidence" value="ECO:0007669"/>
    <property type="project" value="InterPro"/>
</dbReference>
<dbReference type="Gene3D" id="4.10.240.10">
    <property type="entry name" value="Zn(2)-C6 fungal-type DNA-binding domain"/>
    <property type="match status" value="1"/>
</dbReference>
<dbReference type="Pfam" id="PF00172">
    <property type="entry name" value="Zn_clus"/>
    <property type="match status" value="1"/>
</dbReference>
<dbReference type="CDD" id="cd00067">
    <property type="entry name" value="GAL4"/>
    <property type="match status" value="1"/>
</dbReference>
<reference evidence="5 6" key="1">
    <citation type="submission" date="2018-12" db="EMBL/GenBank/DDBJ databases">
        <authorList>
            <person name="Tiukova I."/>
            <person name="Dainat J."/>
        </authorList>
    </citation>
    <scope>NUCLEOTIDE SEQUENCE [LARGE SCALE GENOMIC DNA]</scope>
</reference>
<proteinExistence type="predicted"/>
<dbReference type="PANTHER" id="PTHR37534">
    <property type="entry name" value="TRANSCRIPTIONAL ACTIVATOR PROTEIN UGA3"/>
    <property type="match status" value="1"/>
</dbReference>
<dbReference type="PANTHER" id="PTHR37534:SF49">
    <property type="entry name" value="LYSINE BIOSYNTHESIS REGULATORY PROTEIN LYS14"/>
    <property type="match status" value="1"/>
</dbReference>
<feature type="compositionally biased region" description="Acidic residues" evidence="3">
    <location>
        <begin position="831"/>
        <end position="848"/>
    </location>
</feature>
<dbReference type="SMART" id="SM00066">
    <property type="entry name" value="GAL4"/>
    <property type="match status" value="1"/>
</dbReference>
<protein>
    <submittedName>
        <fullName evidence="5">DEKNAAC101513</fullName>
    </submittedName>
</protein>
<keyword evidence="2" id="KW-0539">Nucleus</keyword>
<dbReference type="InterPro" id="IPR021858">
    <property type="entry name" value="Fun_TF"/>
</dbReference>
<gene>
    <name evidence="5" type="ORF">BRENAR_LOCUS1347</name>
</gene>
<evidence type="ECO:0000313" key="5">
    <source>
        <dbReference type="EMBL" id="VEU20612.1"/>
    </source>
</evidence>
<feature type="compositionally biased region" description="Polar residues" evidence="3">
    <location>
        <begin position="223"/>
        <end position="241"/>
    </location>
</feature>
<dbReference type="OrthoDB" id="416217at2759"/>
<dbReference type="EMBL" id="CAACVR010000005">
    <property type="protein sequence ID" value="VEU20612.1"/>
    <property type="molecule type" value="Genomic_DNA"/>
</dbReference>
<dbReference type="PROSITE" id="PS50048">
    <property type="entry name" value="ZN2_CY6_FUNGAL_2"/>
    <property type="match status" value="1"/>
</dbReference>
<feature type="region of interest" description="Disordered" evidence="3">
    <location>
        <begin position="207"/>
        <end position="241"/>
    </location>
</feature>
<dbReference type="InterPro" id="IPR036864">
    <property type="entry name" value="Zn2-C6_fun-type_DNA-bd_sf"/>
</dbReference>
<evidence type="ECO:0000256" key="3">
    <source>
        <dbReference type="SAM" id="MobiDB-lite"/>
    </source>
</evidence>
<keyword evidence="6" id="KW-1185">Reference proteome</keyword>
<dbReference type="GO" id="GO:0045944">
    <property type="term" value="P:positive regulation of transcription by RNA polymerase II"/>
    <property type="evidence" value="ECO:0007669"/>
    <property type="project" value="TreeGrafter"/>
</dbReference>
<dbReference type="Proteomes" id="UP000290900">
    <property type="component" value="Unassembled WGS sequence"/>
</dbReference>
<dbReference type="PROSITE" id="PS00463">
    <property type="entry name" value="ZN2_CY6_FUNGAL_1"/>
    <property type="match status" value="1"/>
</dbReference>
<dbReference type="SUPFAM" id="SSF57701">
    <property type="entry name" value="Zn2/Cys6 DNA-binding domain"/>
    <property type="match status" value="1"/>
</dbReference>
<feature type="region of interest" description="Disordered" evidence="3">
    <location>
        <begin position="588"/>
        <end position="608"/>
    </location>
</feature>
<dbReference type="GO" id="GO:0000981">
    <property type="term" value="F:DNA-binding transcription factor activity, RNA polymerase II-specific"/>
    <property type="evidence" value="ECO:0007669"/>
    <property type="project" value="InterPro"/>
</dbReference>
<dbReference type="AlphaFoldDB" id="A0A448YI26"/>
<dbReference type="GO" id="GO:0000976">
    <property type="term" value="F:transcription cis-regulatory region binding"/>
    <property type="evidence" value="ECO:0007669"/>
    <property type="project" value="TreeGrafter"/>
</dbReference>
<feature type="region of interest" description="Disordered" evidence="3">
    <location>
        <begin position="828"/>
        <end position="848"/>
    </location>
</feature>
<dbReference type="InParanoid" id="A0A448YI26"/>
<sequence>MAEEHPRYPNKKRKYSRNGCKECRRRKLKCDEGKPGCWNCVHLHKVCVYEKRIKFTTSRSFTVDSGNSARVINFDANEDTDGSNVSPSPSSIPSTTSLPTTLPTGLPTSLPTSHPTSYVFASPFIPPGQQNEVNDSLFTGASNVISDLNHMIQHFNFDFGFGLSDMPGRDVSEINYPAISPIPVNQDQPYSNDKYIRKLTKSLDRYGVGREGLARSDTAPETDPSQGNSSSMDTGSSHVRSPTIETTNLSQLDSRASSAFAASLTNSPQVDSEESMSANSPQPIIILPPNSEHLNSTSSPSVSSPSSGSSSSSSTPSSFPPPKLSILLSQSPDRFDYLNSLNSTITEKDLISLAKYFNWTLNSSHVNYLKTFVTKIHMNFLPFTTTFLNNAYINCFLSKAKEAPHLLFAMLAIAARYEIFEVESKDSNPVMLKYHRRFRSYYLSSCLKSLDSIMHSKFQILNNIESLLMTILVLASDYSGTKGSEWRAHLKGAKDLLVRYCKFRPISLELVIVWLWFYSMETLAGLTAYNGGTIHDFSELQDFLGVVKSTDSNMGVALRRSGFLIGGYRVDDSGNPIFDGKSRIVGGDGDEGAEEEDQEPSNDDNQVKSSPYIVISGQRIRKLVNYNLYVGYNDDAIDVFNDIVVALECSRRLEGRGGVKGDSNDKRIDIVLNSKGRMRNEYLMNLLSKISKARSFTIMNNKLPYRIPIDSPYHPLNLKGYHYNNPLGVNIVMSGYIHDTNDKTRSSDDRDNWYSWFDLSQQLYVDAAFVRVLSTKLFFTVDGLGIKDSMVQDVIERMLSGLSCLVKFRDDLEEQDWKDLDAYYNGRGEDVDSGAEEDVDQGELERDDEGDLEGVVDESISAAPTAAPNGISVIVKEKELTTDKDIVKNKLSMGKKKIEFERYLYYRFDNRLVMVQWPLFMCGLCCVEPKQKLIVDCCFNALMSLGVGSSEIILMRLMRIWRFQKQGKFDYYRQDLFDDGNDSVPFT</sequence>
<evidence type="ECO:0000313" key="6">
    <source>
        <dbReference type="Proteomes" id="UP000290900"/>
    </source>
</evidence>
<comment type="subcellular location">
    <subcellularLocation>
        <location evidence="1">Nucleus</location>
    </subcellularLocation>
</comment>
<dbReference type="GO" id="GO:0005634">
    <property type="term" value="C:nucleus"/>
    <property type="evidence" value="ECO:0007669"/>
    <property type="project" value="UniProtKB-SubCell"/>
</dbReference>
<dbReference type="InterPro" id="IPR001138">
    <property type="entry name" value="Zn2Cys6_DnaBD"/>
</dbReference>
<feature type="region of interest" description="Disordered" evidence="3">
    <location>
        <begin position="76"/>
        <end position="102"/>
    </location>
</feature>
<accession>A0A448YI26</accession>
<name>A0A448YI26_BRENA</name>
<feature type="compositionally biased region" description="Acidic residues" evidence="3">
    <location>
        <begin position="588"/>
        <end position="602"/>
    </location>
</feature>
<feature type="compositionally biased region" description="Low complexity" evidence="3">
    <location>
        <begin position="296"/>
        <end position="317"/>
    </location>
</feature>
<dbReference type="STRING" id="13370.A0A448YI26"/>
<evidence type="ECO:0000259" key="4">
    <source>
        <dbReference type="PROSITE" id="PS50048"/>
    </source>
</evidence>